<accession>A0A1Y4SUK3</accession>
<gene>
    <name evidence="1" type="ORF">B5E75_09640</name>
</gene>
<protein>
    <submittedName>
        <fullName evidence="1">Uncharacterized protein</fullName>
    </submittedName>
</protein>
<dbReference type="EMBL" id="NFLJ01000028">
    <property type="protein sequence ID" value="OUQ33557.1"/>
    <property type="molecule type" value="Genomic_DNA"/>
</dbReference>
<reference evidence="1 2" key="1">
    <citation type="journal article" date="2018" name="BMC Genomics">
        <title>Whole genome sequencing and function prediction of 133 gut anaerobes isolated from chicken caecum in pure cultures.</title>
        <authorList>
            <person name="Medvecky M."/>
            <person name="Cejkova D."/>
            <person name="Polansky O."/>
            <person name="Karasova D."/>
            <person name="Kubasova T."/>
            <person name="Cizek A."/>
            <person name="Rychlik I."/>
        </authorList>
    </citation>
    <scope>NUCLEOTIDE SEQUENCE [LARGE SCALE GENOMIC DNA]</scope>
    <source>
        <strain evidence="1 2">An13</strain>
    </source>
</reference>
<dbReference type="AlphaFoldDB" id="A0A1Y4SUK3"/>
<sequence length="193" mass="23153">MSETYSKNYFEKYAALTLATFFDIDEKDILLSDRPDLRIPLYHHGIEVTQALTPEEAVADMKKTLYKTLDMTPFDHDDQNISFVFEKIDDAIERKLIKCKKYERYLHNGLYIFSHCHNLSQENLKTFLIQKDVPHDFYHYLFINCVTKLYCFDIQKQTIHSLSFRRNELIKMNIQSLLYEKTCHKKRRKIIIP</sequence>
<dbReference type="RefSeq" id="WP_087358726.1">
    <property type="nucleotide sequence ID" value="NZ_NFLJ01000028.1"/>
</dbReference>
<proteinExistence type="predicted"/>
<dbReference type="OrthoDB" id="1642371at2"/>
<keyword evidence="2" id="KW-1185">Reference proteome</keyword>
<name>A0A1Y4SUK3_9FIRM</name>
<evidence type="ECO:0000313" key="1">
    <source>
        <dbReference type="EMBL" id="OUQ33557.1"/>
    </source>
</evidence>
<evidence type="ECO:0000313" key="2">
    <source>
        <dbReference type="Proteomes" id="UP000195305"/>
    </source>
</evidence>
<comment type="caution">
    <text evidence="1">The sequence shown here is derived from an EMBL/GenBank/DDBJ whole genome shotgun (WGS) entry which is preliminary data.</text>
</comment>
<dbReference type="Proteomes" id="UP000195305">
    <property type="component" value="Unassembled WGS sequence"/>
</dbReference>
<organism evidence="1 2">
    <name type="scientific">Massilimicrobiota timonensis</name>
    <dbReference type="NCBI Taxonomy" id="1776392"/>
    <lineage>
        <taxon>Bacteria</taxon>
        <taxon>Bacillati</taxon>
        <taxon>Bacillota</taxon>
        <taxon>Erysipelotrichia</taxon>
        <taxon>Erysipelotrichales</taxon>
        <taxon>Erysipelotrichaceae</taxon>
        <taxon>Massilimicrobiota</taxon>
    </lineage>
</organism>